<sequence>FVKVPRGPDRPGKGSYWTLHPDAGNMFENGCYLRRQKRFKYKSFRYDDNSNSICSTANDCSSRQANNIRTDSCTKQASKARSRAANNGQHQQSSSGITSTNLNKNDPLASNS</sequence>
<name>A0A815Y0P5_ADIRI</name>
<comment type="caution">
    <text evidence="5">The sequence shown here is derived from an EMBL/GenBank/DDBJ whole genome shotgun (WGS) entry which is preliminary data.</text>
</comment>
<keyword evidence="1 2" id="KW-0238">DNA-binding</keyword>
<feature type="non-terminal residue" evidence="5">
    <location>
        <position position="1"/>
    </location>
</feature>
<dbReference type="PANTHER" id="PTHR11829:SF380">
    <property type="entry name" value="PROTEIN FORK HEAD"/>
    <property type="match status" value="1"/>
</dbReference>
<protein>
    <recommendedName>
        <fullName evidence="4">Fork-head domain-containing protein</fullName>
    </recommendedName>
</protein>
<feature type="domain" description="Fork-head" evidence="4">
    <location>
        <begin position="1"/>
        <end position="37"/>
    </location>
</feature>
<organism evidence="5 6">
    <name type="scientific">Adineta ricciae</name>
    <name type="common">Rotifer</name>
    <dbReference type="NCBI Taxonomy" id="249248"/>
    <lineage>
        <taxon>Eukaryota</taxon>
        <taxon>Metazoa</taxon>
        <taxon>Spiralia</taxon>
        <taxon>Gnathifera</taxon>
        <taxon>Rotifera</taxon>
        <taxon>Eurotatoria</taxon>
        <taxon>Bdelloidea</taxon>
        <taxon>Adinetida</taxon>
        <taxon>Adinetidae</taxon>
        <taxon>Adineta</taxon>
    </lineage>
</organism>
<dbReference type="InterPro" id="IPR050211">
    <property type="entry name" value="FOX_domain-containing"/>
</dbReference>
<feature type="non-terminal residue" evidence="5">
    <location>
        <position position="112"/>
    </location>
</feature>
<evidence type="ECO:0000313" key="5">
    <source>
        <dbReference type="EMBL" id="CAF1563891.1"/>
    </source>
</evidence>
<dbReference type="GO" id="GO:0030154">
    <property type="term" value="P:cell differentiation"/>
    <property type="evidence" value="ECO:0007669"/>
    <property type="project" value="TreeGrafter"/>
</dbReference>
<keyword evidence="2" id="KW-0539">Nucleus</keyword>
<comment type="subcellular location">
    <subcellularLocation>
        <location evidence="2">Nucleus</location>
    </subcellularLocation>
</comment>
<dbReference type="InterPro" id="IPR001766">
    <property type="entry name" value="Fork_head_dom"/>
</dbReference>
<dbReference type="SUPFAM" id="SSF46785">
    <property type="entry name" value="Winged helix' DNA-binding domain"/>
    <property type="match status" value="1"/>
</dbReference>
<dbReference type="GO" id="GO:0009653">
    <property type="term" value="P:anatomical structure morphogenesis"/>
    <property type="evidence" value="ECO:0007669"/>
    <property type="project" value="TreeGrafter"/>
</dbReference>
<dbReference type="InterPro" id="IPR036390">
    <property type="entry name" value="WH_DNA-bd_sf"/>
</dbReference>
<gene>
    <name evidence="5" type="ORF">EDS130_LOCUS46728</name>
</gene>
<dbReference type="GO" id="GO:0005634">
    <property type="term" value="C:nucleus"/>
    <property type="evidence" value="ECO:0007669"/>
    <property type="project" value="UniProtKB-SubCell"/>
</dbReference>
<reference evidence="5" key="1">
    <citation type="submission" date="2021-02" db="EMBL/GenBank/DDBJ databases">
        <authorList>
            <person name="Nowell W R."/>
        </authorList>
    </citation>
    <scope>NUCLEOTIDE SEQUENCE</scope>
</reference>
<dbReference type="EMBL" id="CAJNOJ010003342">
    <property type="protein sequence ID" value="CAF1563891.1"/>
    <property type="molecule type" value="Genomic_DNA"/>
</dbReference>
<dbReference type="PROSITE" id="PS50039">
    <property type="entry name" value="FORK_HEAD_3"/>
    <property type="match status" value="1"/>
</dbReference>
<evidence type="ECO:0000256" key="1">
    <source>
        <dbReference type="ARBA" id="ARBA00023125"/>
    </source>
</evidence>
<proteinExistence type="predicted"/>
<dbReference type="InterPro" id="IPR036388">
    <property type="entry name" value="WH-like_DNA-bd_sf"/>
</dbReference>
<evidence type="ECO:0000256" key="2">
    <source>
        <dbReference type="PROSITE-ProRule" id="PRU00089"/>
    </source>
</evidence>
<evidence type="ECO:0000313" key="6">
    <source>
        <dbReference type="Proteomes" id="UP000663852"/>
    </source>
</evidence>
<dbReference type="Proteomes" id="UP000663852">
    <property type="component" value="Unassembled WGS sequence"/>
</dbReference>
<dbReference type="GO" id="GO:0000981">
    <property type="term" value="F:DNA-binding transcription factor activity, RNA polymerase II-specific"/>
    <property type="evidence" value="ECO:0007669"/>
    <property type="project" value="TreeGrafter"/>
</dbReference>
<dbReference type="GO" id="GO:0000978">
    <property type="term" value="F:RNA polymerase II cis-regulatory region sequence-specific DNA binding"/>
    <property type="evidence" value="ECO:0007669"/>
    <property type="project" value="TreeGrafter"/>
</dbReference>
<dbReference type="Gene3D" id="1.10.10.10">
    <property type="entry name" value="Winged helix-like DNA-binding domain superfamily/Winged helix DNA-binding domain"/>
    <property type="match status" value="1"/>
</dbReference>
<evidence type="ECO:0000259" key="4">
    <source>
        <dbReference type="PROSITE" id="PS50039"/>
    </source>
</evidence>
<evidence type="ECO:0000256" key="3">
    <source>
        <dbReference type="SAM" id="MobiDB-lite"/>
    </source>
</evidence>
<feature type="region of interest" description="Disordered" evidence="3">
    <location>
        <begin position="71"/>
        <end position="112"/>
    </location>
</feature>
<dbReference type="OrthoDB" id="5954824at2759"/>
<feature type="DNA-binding region" description="Fork-head" evidence="2">
    <location>
        <begin position="1"/>
        <end position="37"/>
    </location>
</feature>
<dbReference type="PANTHER" id="PTHR11829">
    <property type="entry name" value="FORKHEAD BOX PROTEIN"/>
    <property type="match status" value="1"/>
</dbReference>
<accession>A0A815Y0P5</accession>
<dbReference type="AlphaFoldDB" id="A0A815Y0P5"/>